<dbReference type="GO" id="GO:0000785">
    <property type="term" value="C:chromatin"/>
    <property type="evidence" value="ECO:0007669"/>
    <property type="project" value="TreeGrafter"/>
</dbReference>
<accession>A0A3D8SZC4</accession>
<dbReference type="InterPro" id="IPR007219">
    <property type="entry name" value="XnlR_reg_dom"/>
</dbReference>
<keyword evidence="6" id="KW-0539">Nucleus</keyword>
<keyword evidence="9" id="KW-1185">Reference proteome</keyword>
<comment type="caution">
    <text evidence="8">The sequence shown here is derived from an EMBL/GenBank/DDBJ whole genome shotgun (WGS) entry which is preliminary data.</text>
</comment>
<keyword evidence="2" id="KW-0479">Metal-binding</keyword>
<dbReference type="PANTHER" id="PTHR40626">
    <property type="entry name" value="MIP31509P"/>
    <property type="match status" value="1"/>
</dbReference>
<organism evidence="8 9">
    <name type="scientific">Coleophoma crateriformis</name>
    <dbReference type="NCBI Taxonomy" id="565419"/>
    <lineage>
        <taxon>Eukaryota</taxon>
        <taxon>Fungi</taxon>
        <taxon>Dikarya</taxon>
        <taxon>Ascomycota</taxon>
        <taxon>Pezizomycotina</taxon>
        <taxon>Leotiomycetes</taxon>
        <taxon>Helotiales</taxon>
        <taxon>Dermateaceae</taxon>
        <taxon>Coleophoma</taxon>
    </lineage>
</organism>
<feature type="domain" description="Xylanolytic transcriptional activator regulatory" evidence="7">
    <location>
        <begin position="16"/>
        <end position="289"/>
    </location>
</feature>
<dbReference type="PANTHER" id="PTHR40626:SF11">
    <property type="entry name" value="ZINC FINGER PROTEIN YPR022C"/>
    <property type="match status" value="1"/>
</dbReference>
<keyword evidence="5" id="KW-0862">Zinc</keyword>
<keyword evidence="4" id="KW-0863">Zinc-finger</keyword>
<dbReference type="GO" id="GO:0000981">
    <property type="term" value="F:DNA-binding transcription factor activity, RNA polymerase II-specific"/>
    <property type="evidence" value="ECO:0007669"/>
    <property type="project" value="InterPro"/>
</dbReference>
<evidence type="ECO:0000313" key="8">
    <source>
        <dbReference type="EMBL" id="RDW91665.1"/>
    </source>
</evidence>
<gene>
    <name evidence="8" type="ORF">BP5796_02830</name>
</gene>
<dbReference type="GO" id="GO:0008270">
    <property type="term" value="F:zinc ion binding"/>
    <property type="evidence" value="ECO:0007669"/>
    <property type="project" value="UniProtKB-KW"/>
</dbReference>
<dbReference type="InterPro" id="IPR051059">
    <property type="entry name" value="VerF-like"/>
</dbReference>
<evidence type="ECO:0000259" key="7">
    <source>
        <dbReference type="Pfam" id="PF04082"/>
    </source>
</evidence>
<dbReference type="Proteomes" id="UP000256328">
    <property type="component" value="Unassembled WGS sequence"/>
</dbReference>
<evidence type="ECO:0000256" key="3">
    <source>
        <dbReference type="ARBA" id="ARBA00022737"/>
    </source>
</evidence>
<sequence>MESSCGKLSAWSTTCIDAYLERFHLHWPVIHSPTFDLENENLMLSASVIMIGCWLEYPKKADELVIAVHEKLVDNLLRELCKPGASLKQDPFGQIDEYQSMLLNVIFAFYSHRNDHIARATILLSLTIAALRQNGLLCSEIEADREKTYKSDVFLPFVLSKREKRTRLVSCLFKIDTCLSLSSGQCPHLQIEELDVNLPSTFALWNTHGLDEFYRRHPQEPTTRIGIRLFDFLQHPELLDPLAWLVEDVHIGICGMHWAVWRYTTTRQNGGVIEPNSKDQLEKQLDFWKVQLDRVADLCDNLSLKFYLGSERECRTSLLGPSL</sequence>
<dbReference type="EMBL" id="PDLN01000003">
    <property type="protein sequence ID" value="RDW91665.1"/>
    <property type="molecule type" value="Genomic_DNA"/>
</dbReference>
<dbReference type="Pfam" id="PF04082">
    <property type="entry name" value="Fungal_trans"/>
    <property type="match status" value="1"/>
</dbReference>
<dbReference type="AlphaFoldDB" id="A0A3D8SZC4"/>
<evidence type="ECO:0000256" key="2">
    <source>
        <dbReference type="ARBA" id="ARBA00022723"/>
    </source>
</evidence>
<dbReference type="GO" id="GO:0000978">
    <property type="term" value="F:RNA polymerase II cis-regulatory region sequence-specific DNA binding"/>
    <property type="evidence" value="ECO:0007669"/>
    <property type="project" value="InterPro"/>
</dbReference>
<name>A0A3D8SZC4_9HELO</name>
<dbReference type="OrthoDB" id="654211at2759"/>
<dbReference type="CDD" id="cd12148">
    <property type="entry name" value="fungal_TF_MHR"/>
    <property type="match status" value="1"/>
</dbReference>
<dbReference type="GO" id="GO:0006351">
    <property type="term" value="P:DNA-templated transcription"/>
    <property type="evidence" value="ECO:0007669"/>
    <property type="project" value="InterPro"/>
</dbReference>
<evidence type="ECO:0000256" key="6">
    <source>
        <dbReference type="ARBA" id="ARBA00023242"/>
    </source>
</evidence>
<protein>
    <recommendedName>
        <fullName evidence="7">Xylanolytic transcriptional activator regulatory domain-containing protein</fullName>
    </recommendedName>
</protein>
<evidence type="ECO:0000313" key="9">
    <source>
        <dbReference type="Proteomes" id="UP000256328"/>
    </source>
</evidence>
<evidence type="ECO:0000256" key="4">
    <source>
        <dbReference type="ARBA" id="ARBA00022771"/>
    </source>
</evidence>
<evidence type="ECO:0000256" key="1">
    <source>
        <dbReference type="ARBA" id="ARBA00004123"/>
    </source>
</evidence>
<evidence type="ECO:0000256" key="5">
    <source>
        <dbReference type="ARBA" id="ARBA00022833"/>
    </source>
</evidence>
<dbReference type="GO" id="GO:0005634">
    <property type="term" value="C:nucleus"/>
    <property type="evidence" value="ECO:0007669"/>
    <property type="project" value="UniProtKB-SubCell"/>
</dbReference>
<keyword evidence="3" id="KW-0677">Repeat</keyword>
<reference evidence="8 9" key="1">
    <citation type="journal article" date="2018" name="IMA Fungus">
        <title>IMA Genome-F 9: Draft genome sequence of Annulohypoxylon stygium, Aspergillus mulundensis, Berkeleyomyces basicola (syn. Thielaviopsis basicola), Ceratocystis smalleyi, two Cercospora beticola strains, Coleophoma cylindrospora, Fusarium fracticaudum, Phialophora cf. hyalina, and Morchella septimelata.</title>
        <authorList>
            <person name="Wingfield B.D."/>
            <person name="Bills G.F."/>
            <person name="Dong Y."/>
            <person name="Huang W."/>
            <person name="Nel W.J."/>
            <person name="Swalarsk-Parry B.S."/>
            <person name="Vaghefi N."/>
            <person name="Wilken P.M."/>
            <person name="An Z."/>
            <person name="de Beer Z.W."/>
            <person name="De Vos L."/>
            <person name="Chen L."/>
            <person name="Duong T.A."/>
            <person name="Gao Y."/>
            <person name="Hammerbacher A."/>
            <person name="Kikkert J.R."/>
            <person name="Li Y."/>
            <person name="Li H."/>
            <person name="Li K."/>
            <person name="Li Q."/>
            <person name="Liu X."/>
            <person name="Ma X."/>
            <person name="Naidoo K."/>
            <person name="Pethybridge S.J."/>
            <person name="Sun J."/>
            <person name="Steenkamp E.T."/>
            <person name="van der Nest M.A."/>
            <person name="van Wyk S."/>
            <person name="Wingfield M.J."/>
            <person name="Xiong C."/>
            <person name="Yue Q."/>
            <person name="Zhang X."/>
        </authorList>
    </citation>
    <scope>NUCLEOTIDE SEQUENCE [LARGE SCALE GENOMIC DNA]</scope>
    <source>
        <strain evidence="8 9">BP5796</strain>
    </source>
</reference>
<proteinExistence type="predicted"/>
<comment type="subcellular location">
    <subcellularLocation>
        <location evidence="1">Nucleus</location>
    </subcellularLocation>
</comment>